<gene>
    <name evidence="2" type="ORF">ACFOU2_20785</name>
</gene>
<evidence type="ECO:0000256" key="1">
    <source>
        <dbReference type="SAM" id="Phobius"/>
    </source>
</evidence>
<evidence type="ECO:0000313" key="3">
    <source>
        <dbReference type="Proteomes" id="UP001595752"/>
    </source>
</evidence>
<feature type="transmembrane region" description="Helical" evidence="1">
    <location>
        <begin position="12"/>
        <end position="30"/>
    </location>
</feature>
<proteinExistence type="predicted"/>
<comment type="caution">
    <text evidence="2">The sequence shown here is derived from an EMBL/GenBank/DDBJ whole genome shotgun (WGS) entry which is preliminary data.</text>
</comment>
<evidence type="ECO:0008006" key="4">
    <source>
        <dbReference type="Google" id="ProtNLM"/>
    </source>
</evidence>
<dbReference type="EMBL" id="JBHRZT010000072">
    <property type="protein sequence ID" value="MFC3885777.1"/>
    <property type="molecule type" value="Genomic_DNA"/>
</dbReference>
<keyword evidence="1" id="KW-0812">Transmembrane</keyword>
<dbReference type="RefSeq" id="WP_377918168.1">
    <property type="nucleotide sequence ID" value="NZ_JBHRZT010000072.1"/>
</dbReference>
<dbReference type="Proteomes" id="UP001595752">
    <property type="component" value="Unassembled WGS sequence"/>
</dbReference>
<name>A0ABV8B9E7_9BACI</name>
<reference evidence="3" key="1">
    <citation type="journal article" date="2019" name="Int. J. Syst. Evol. Microbiol.">
        <title>The Global Catalogue of Microorganisms (GCM) 10K type strain sequencing project: providing services to taxonomists for standard genome sequencing and annotation.</title>
        <authorList>
            <consortium name="The Broad Institute Genomics Platform"/>
            <consortium name="The Broad Institute Genome Sequencing Center for Infectious Disease"/>
            <person name="Wu L."/>
            <person name="Ma J."/>
        </authorList>
    </citation>
    <scope>NUCLEOTIDE SEQUENCE [LARGE SCALE GENOMIC DNA]</scope>
    <source>
        <strain evidence="3">CCUG 61889</strain>
    </source>
</reference>
<keyword evidence="1" id="KW-1133">Transmembrane helix</keyword>
<keyword evidence="1" id="KW-0472">Membrane</keyword>
<accession>A0ABV8B9E7</accession>
<protein>
    <recommendedName>
        <fullName evidence="4">Holin-like Toxin (Hol-Tox)</fullName>
    </recommendedName>
</protein>
<sequence>MFGWFEQLLQLFALGATIFTTITIGIKNINEMKKKTKRKRRFL</sequence>
<keyword evidence="3" id="KW-1185">Reference proteome</keyword>
<organism evidence="2 3">
    <name type="scientific">Bacillus songklensis</name>
    <dbReference type="NCBI Taxonomy" id="1069116"/>
    <lineage>
        <taxon>Bacteria</taxon>
        <taxon>Bacillati</taxon>
        <taxon>Bacillota</taxon>
        <taxon>Bacilli</taxon>
        <taxon>Bacillales</taxon>
        <taxon>Bacillaceae</taxon>
        <taxon>Bacillus</taxon>
    </lineage>
</organism>
<evidence type="ECO:0000313" key="2">
    <source>
        <dbReference type="EMBL" id="MFC3885777.1"/>
    </source>
</evidence>